<name>A0ACA9RFF6_9GLOM</name>
<evidence type="ECO:0000313" key="2">
    <source>
        <dbReference type="Proteomes" id="UP000789920"/>
    </source>
</evidence>
<sequence>DGSFIVGIGIWGMLVRLICLDVVSPVLTEGDAWASVDVYERKLIGIFCSIKA</sequence>
<evidence type="ECO:0000313" key="1">
    <source>
        <dbReference type="EMBL" id="CAG8789601.1"/>
    </source>
</evidence>
<dbReference type="EMBL" id="CAJVQC010050857">
    <property type="protein sequence ID" value="CAG8789601.1"/>
    <property type="molecule type" value="Genomic_DNA"/>
</dbReference>
<keyword evidence="2" id="KW-1185">Reference proteome</keyword>
<dbReference type="Proteomes" id="UP000789920">
    <property type="component" value="Unassembled WGS sequence"/>
</dbReference>
<gene>
    <name evidence="1" type="ORF">RPERSI_LOCUS18911</name>
</gene>
<organism evidence="1 2">
    <name type="scientific">Racocetra persica</name>
    <dbReference type="NCBI Taxonomy" id="160502"/>
    <lineage>
        <taxon>Eukaryota</taxon>
        <taxon>Fungi</taxon>
        <taxon>Fungi incertae sedis</taxon>
        <taxon>Mucoromycota</taxon>
        <taxon>Glomeromycotina</taxon>
        <taxon>Glomeromycetes</taxon>
        <taxon>Diversisporales</taxon>
        <taxon>Gigasporaceae</taxon>
        <taxon>Racocetra</taxon>
    </lineage>
</organism>
<protein>
    <submittedName>
        <fullName evidence="1">36754_t:CDS:1</fullName>
    </submittedName>
</protein>
<proteinExistence type="predicted"/>
<feature type="non-terminal residue" evidence="1">
    <location>
        <position position="52"/>
    </location>
</feature>
<comment type="caution">
    <text evidence="1">The sequence shown here is derived from an EMBL/GenBank/DDBJ whole genome shotgun (WGS) entry which is preliminary data.</text>
</comment>
<accession>A0ACA9RFF6</accession>
<feature type="non-terminal residue" evidence="1">
    <location>
        <position position="1"/>
    </location>
</feature>
<reference evidence="1" key="1">
    <citation type="submission" date="2021-06" db="EMBL/GenBank/DDBJ databases">
        <authorList>
            <person name="Kallberg Y."/>
            <person name="Tangrot J."/>
            <person name="Rosling A."/>
        </authorList>
    </citation>
    <scope>NUCLEOTIDE SEQUENCE</scope>
    <source>
        <strain evidence="1">MA461A</strain>
    </source>
</reference>